<evidence type="ECO:0000313" key="13">
    <source>
        <dbReference type="EMBL" id="KRZ74095.1"/>
    </source>
</evidence>
<dbReference type="GO" id="GO:1990904">
    <property type="term" value="C:ribonucleoprotein complex"/>
    <property type="evidence" value="ECO:0007669"/>
    <property type="project" value="UniProtKB-KW"/>
</dbReference>
<dbReference type="SMART" id="SM00320">
    <property type="entry name" value="WD40"/>
    <property type="match status" value="2"/>
</dbReference>
<dbReference type="GO" id="GO:0005739">
    <property type="term" value="C:mitochondrion"/>
    <property type="evidence" value="ECO:0007669"/>
    <property type="project" value="UniProtKB-SubCell"/>
</dbReference>
<evidence type="ECO:0000256" key="5">
    <source>
        <dbReference type="ARBA" id="ARBA00022946"/>
    </source>
</evidence>
<dbReference type="InterPro" id="IPR015943">
    <property type="entry name" value="WD40/YVTN_repeat-like_dom_sf"/>
</dbReference>
<dbReference type="Proteomes" id="UP000054843">
    <property type="component" value="Unassembled WGS sequence"/>
</dbReference>
<dbReference type="Pfam" id="PF21032">
    <property type="entry name" value="PROPPIN"/>
    <property type="match status" value="1"/>
</dbReference>
<evidence type="ECO:0000256" key="1">
    <source>
        <dbReference type="ARBA" id="ARBA00004173"/>
    </source>
</evidence>
<evidence type="ECO:0000256" key="8">
    <source>
        <dbReference type="ARBA" id="ARBA00023128"/>
    </source>
</evidence>
<dbReference type="GO" id="GO:0006914">
    <property type="term" value="P:autophagy"/>
    <property type="evidence" value="ECO:0007669"/>
    <property type="project" value="UniProtKB-KW"/>
</dbReference>
<dbReference type="SUPFAM" id="SSF50978">
    <property type="entry name" value="WD40 repeat-like"/>
    <property type="match status" value="1"/>
</dbReference>
<evidence type="ECO:0000256" key="2">
    <source>
        <dbReference type="ARBA" id="ARBA00009360"/>
    </source>
</evidence>
<dbReference type="STRING" id="268474.A0A0V1MR95"/>
<evidence type="ECO:0000313" key="14">
    <source>
        <dbReference type="Proteomes" id="UP000054843"/>
    </source>
</evidence>
<proteinExistence type="inferred from homology"/>
<evidence type="ECO:0000256" key="6">
    <source>
        <dbReference type="ARBA" id="ARBA00022980"/>
    </source>
</evidence>
<dbReference type="FunFam" id="6.10.250.3440:FF:000001">
    <property type="entry name" value="Mitochondrial ribosomal protein L40"/>
    <property type="match status" value="1"/>
</dbReference>
<dbReference type="InterPro" id="IPR019192">
    <property type="entry name" value="Ribosomal_mL40"/>
</dbReference>
<evidence type="ECO:0000256" key="7">
    <source>
        <dbReference type="ARBA" id="ARBA00023006"/>
    </source>
</evidence>
<dbReference type="AlphaFoldDB" id="A0A0V1MR95"/>
<gene>
    <name evidence="13" type="primary">Nudt1</name>
    <name evidence="13" type="ORF">T10_267</name>
</gene>
<evidence type="ECO:0000256" key="11">
    <source>
        <dbReference type="ARBA" id="ARBA00035192"/>
    </source>
</evidence>
<keyword evidence="4" id="KW-0677">Repeat</keyword>
<keyword evidence="14" id="KW-1185">Reference proteome</keyword>
<organism evidence="13 14">
    <name type="scientific">Trichinella papuae</name>
    <dbReference type="NCBI Taxonomy" id="268474"/>
    <lineage>
        <taxon>Eukaryota</taxon>
        <taxon>Metazoa</taxon>
        <taxon>Ecdysozoa</taxon>
        <taxon>Nematoda</taxon>
        <taxon>Enoplea</taxon>
        <taxon>Dorylaimia</taxon>
        <taxon>Trichinellida</taxon>
        <taxon>Trichinellidae</taxon>
        <taxon>Trichinella</taxon>
    </lineage>
</organism>
<comment type="similarity">
    <text evidence="10">Belongs to the WD repeat PROPPIN family.</text>
</comment>
<dbReference type="Gene3D" id="6.10.250.3440">
    <property type="match status" value="1"/>
</dbReference>
<sequence>MKTFEQMLIQLFNLFRTFDVSQFITGNRMKTIYDHNVGTTLTGRNSDLDKSTSFQSFMLKFNSSSNETFDSIFVQINTVMLRRYFPLIKMVTLLNSRFYDSNLLYLGFNQDHGCFACGTGCGYRIYHTDPLDEKERYDLIVTKDISDFSNGIGHVAMLYKYNYLGLVGGGLNPQFPTNEVVIWDDLERTVVIRISDMPSRVCGVRLRRDRIVVILEQMIKVYSFSVEFELLVEFETAFNSNGLCCLMGHADRALMAFPAKQPGVVRTVDLADPTISIEIAAHESPLACMAFNNDGTLLATASEKGTLIRIFDSQNGLKLHEFRRGTNPAVIYSISFNDDSTLLCVGSGHGTVHVFSLSGSSITYPKRAETNFLKKYMSAKHSFVRIQVPTVTKYNQVPFICAFGAEPQSLIEYLLCSAEPLKKKKRIDPAIIRGRLERKKKKIEKSIRLLLKQTKKLKPIEELTVENKVIDNIQNYIRPKSEVSYEELQNRSVFLKEWAKYQAKQYNAHHNQIRLMMESQQKALEELKLESETLYSSALEINPDLIPCVFDGPVSTPPIPGYETPDGDYKETTLLLENHFIERLNMK</sequence>
<accession>A0A0V1MR95</accession>
<reference evidence="13 14" key="1">
    <citation type="submission" date="2015-01" db="EMBL/GenBank/DDBJ databases">
        <title>Evolution of Trichinella species and genotypes.</title>
        <authorList>
            <person name="Korhonen P.K."/>
            <person name="Edoardo P."/>
            <person name="Giuseppe L.R."/>
            <person name="Gasser R.B."/>
        </authorList>
    </citation>
    <scope>NUCLEOTIDE SEQUENCE [LARGE SCALE GENOMIC DNA]</scope>
    <source>
        <strain evidence="13">ISS1980</strain>
    </source>
</reference>
<dbReference type="Gene3D" id="2.130.10.10">
    <property type="entry name" value="YVTN repeat-like/Quinoprotein amine dehydrogenase"/>
    <property type="match status" value="1"/>
</dbReference>
<protein>
    <recommendedName>
        <fullName evidence="11">Large ribosomal subunit protein mL40</fullName>
    </recommendedName>
    <alternativeName>
        <fullName evidence="12">39S ribosomal protein L40, mitochondrial</fullName>
    </alternativeName>
</protein>
<keyword evidence="7" id="KW-0072">Autophagy</keyword>
<evidence type="ECO:0000256" key="12">
    <source>
        <dbReference type="ARBA" id="ARBA00083752"/>
    </source>
</evidence>
<dbReference type="InterPro" id="IPR001680">
    <property type="entry name" value="WD40_rpt"/>
</dbReference>
<evidence type="ECO:0000256" key="4">
    <source>
        <dbReference type="ARBA" id="ARBA00022737"/>
    </source>
</evidence>
<dbReference type="PANTHER" id="PTHR11227">
    <property type="entry name" value="WD-REPEAT PROTEIN INTERACTING WITH PHOSPHOINOSIDES WIPI -RELATED"/>
    <property type="match status" value="1"/>
</dbReference>
<dbReference type="EMBL" id="JYDO01000055">
    <property type="protein sequence ID" value="KRZ74095.1"/>
    <property type="molecule type" value="Genomic_DNA"/>
</dbReference>
<dbReference type="OrthoDB" id="1667587at2759"/>
<keyword evidence="9" id="KW-0687">Ribonucleoprotein</keyword>
<comment type="caution">
    <text evidence="13">The sequence shown here is derived from an EMBL/GenBank/DDBJ whole genome shotgun (WGS) entry which is preliminary data.</text>
</comment>
<dbReference type="Pfam" id="PF09812">
    <property type="entry name" value="MRP-L28"/>
    <property type="match status" value="1"/>
</dbReference>
<dbReference type="GO" id="GO:0005840">
    <property type="term" value="C:ribosome"/>
    <property type="evidence" value="ECO:0007669"/>
    <property type="project" value="UniProtKB-KW"/>
</dbReference>
<name>A0A0V1MR95_9BILA</name>
<keyword evidence="8" id="KW-0496">Mitochondrion</keyword>
<keyword evidence="5" id="KW-0809">Transit peptide</keyword>
<comment type="subcellular location">
    <subcellularLocation>
        <location evidence="1">Mitochondrion</location>
    </subcellularLocation>
</comment>
<comment type="similarity">
    <text evidence="2">Belongs to the mitochondrion-specific ribosomal protein mL40 family.</text>
</comment>
<dbReference type="InterPro" id="IPR036322">
    <property type="entry name" value="WD40_repeat_dom_sf"/>
</dbReference>
<dbReference type="InterPro" id="IPR048720">
    <property type="entry name" value="PROPPIN"/>
</dbReference>
<evidence type="ECO:0000256" key="9">
    <source>
        <dbReference type="ARBA" id="ARBA00023274"/>
    </source>
</evidence>
<evidence type="ECO:0000256" key="3">
    <source>
        <dbReference type="ARBA" id="ARBA00022574"/>
    </source>
</evidence>
<keyword evidence="3" id="KW-0853">WD repeat</keyword>
<evidence type="ECO:0000256" key="10">
    <source>
        <dbReference type="ARBA" id="ARBA00025740"/>
    </source>
</evidence>
<keyword evidence="6" id="KW-0689">Ribosomal protein</keyword>